<accession>A0A099LVH9</accession>
<dbReference type="PANTHER" id="PTHR33797:SF2">
    <property type="entry name" value="ORGANIC HYDROPEROXIDE RESISTANCE PROTEIN-LIKE"/>
    <property type="match status" value="1"/>
</dbReference>
<dbReference type="eggNOG" id="COG1764">
    <property type="taxonomic scope" value="Bacteria"/>
</dbReference>
<dbReference type="InterPro" id="IPR019953">
    <property type="entry name" value="OHR"/>
</dbReference>
<evidence type="ECO:0000313" key="2">
    <source>
        <dbReference type="EMBL" id="KGK12135.1"/>
    </source>
</evidence>
<evidence type="ECO:0000256" key="1">
    <source>
        <dbReference type="ARBA" id="ARBA00007378"/>
    </source>
</evidence>
<dbReference type="GeneID" id="43684026"/>
<gene>
    <name evidence="2" type="ORF">EA26_12745</name>
</gene>
<dbReference type="InterPro" id="IPR036102">
    <property type="entry name" value="OsmC/Ohrsf"/>
</dbReference>
<organism evidence="2 3">
    <name type="scientific">Vibrio navarrensis</name>
    <dbReference type="NCBI Taxonomy" id="29495"/>
    <lineage>
        <taxon>Bacteria</taxon>
        <taxon>Pseudomonadati</taxon>
        <taxon>Pseudomonadota</taxon>
        <taxon>Gammaproteobacteria</taxon>
        <taxon>Vibrionales</taxon>
        <taxon>Vibrionaceae</taxon>
        <taxon>Vibrio</taxon>
    </lineage>
</organism>
<dbReference type="PANTHER" id="PTHR33797">
    <property type="entry name" value="ORGANIC HYDROPEROXIDE RESISTANCE PROTEIN-LIKE"/>
    <property type="match status" value="1"/>
</dbReference>
<comment type="similarity">
    <text evidence="1">Belongs to the OsmC/Ohr family.</text>
</comment>
<dbReference type="NCBIfam" id="TIGR03561">
    <property type="entry name" value="organ_hyd_perox"/>
    <property type="match status" value="1"/>
</dbReference>
<dbReference type="EMBL" id="JMCG01000001">
    <property type="protein sequence ID" value="KGK12135.1"/>
    <property type="molecule type" value="Genomic_DNA"/>
</dbReference>
<dbReference type="FunFam" id="2.20.25.10:FF:000057">
    <property type="entry name" value="Organic hydroperoxide resistance protein"/>
    <property type="match status" value="1"/>
</dbReference>
<protein>
    <submittedName>
        <fullName evidence="2">Organic hydroperoxide resistance protein</fullName>
    </submittedName>
</protein>
<dbReference type="InterPro" id="IPR015946">
    <property type="entry name" value="KH_dom-like_a/b"/>
</dbReference>
<dbReference type="RefSeq" id="WP_039427890.1">
    <property type="nucleotide sequence ID" value="NZ_CP061844.1"/>
</dbReference>
<keyword evidence="3" id="KW-1185">Reference proteome</keyword>
<dbReference type="Proteomes" id="UP000029994">
    <property type="component" value="Unassembled WGS sequence"/>
</dbReference>
<dbReference type="STRING" id="29495.EA26_12745"/>
<dbReference type="InterPro" id="IPR003718">
    <property type="entry name" value="OsmC/Ohr_fam"/>
</dbReference>
<sequence length="140" mass="14567">MTTLYQTTATASAGRNGVVSTDDKLLELNLSYPKEMGGSGAATNPEQLFAAGYAACFSNAILHVAREGKVVLKHAPVTATVGIGPNDRGGFALTVALNATLDLPQQEASQLVSLAHQVCPYSNAVRGNIDVKLSVNDQPL</sequence>
<dbReference type="Pfam" id="PF02566">
    <property type="entry name" value="OsmC"/>
    <property type="match status" value="1"/>
</dbReference>
<name>A0A099LVH9_9VIBR</name>
<dbReference type="AlphaFoldDB" id="A0A099LVH9"/>
<dbReference type="SUPFAM" id="SSF82784">
    <property type="entry name" value="OsmC-like"/>
    <property type="match status" value="1"/>
</dbReference>
<comment type="caution">
    <text evidence="2">The sequence shown here is derived from an EMBL/GenBank/DDBJ whole genome shotgun (WGS) entry which is preliminary data.</text>
</comment>
<evidence type="ECO:0000313" key="3">
    <source>
        <dbReference type="Proteomes" id="UP000029994"/>
    </source>
</evidence>
<dbReference type="Gene3D" id="2.20.25.10">
    <property type="match status" value="1"/>
</dbReference>
<dbReference type="Gene3D" id="3.30.300.20">
    <property type="match status" value="1"/>
</dbReference>
<proteinExistence type="inferred from homology"/>
<dbReference type="FunFam" id="3.30.300.20:FF:000037">
    <property type="entry name" value="Organic hydroperoxide resistance protein"/>
    <property type="match status" value="1"/>
</dbReference>
<dbReference type="GO" id="GO:0006979">
    <property type="term" value="P:response to oxidative stress"/>
    <property type="evidence" value="ECO:0007669"/>
    <property type="project" value="InterPro"/>
</dbReference>
<reference evidence="2 3" key="1">
    <citation type="submission" date="2014-04" db="EMBL/GenBank/DDBJ databases">
        <title>Genome sequencing of Vibrio navarrensis strains.</title>
        <authorList>
            <person name="Gladney L.M."/>
            <person name="Katz L.S."/>
            <person name="Marino-Ramirez L."/>
            <person name="Jordan I.K."/>
        </authorList>
    </citation>
    <scope>NUCLEOTIDE SEQUENCE [LARGE SCALE GENOMIC DNA]</scope>
    <source>
        <strain evidence="2 3">ATCC 51183</strain>
    </source>
</reference>